<dbReference type="PANTHER" id="PTHR30582">
    <property type="entry name" value="L,D-TRANSPEPTIDASE"/>
    <property type="match status" value="1"/>
</dbReference>
<dbReference type="GO" id="GO:0071555">
    <property type="term" value="P:cell wall organization"/>
    <property type="evidence" value="ECO:0007669"/>
    <property type="project" value="UniProtKB-UniRule"/>
</dbReference>
<comment type="caution">
    <text evidence="8">The sequence shown here is derived from an EMBL/GenBank/DDBJ whole genome shotgun (WGS) entry which is preliminary data.</text>
</comment>
<dbReference type="PROSITE" id="PS52029">
    <property type="entry name" value="LD_TPASE"/>
    <property type="match status" value="1"/>
</dbReference>
<name>A0A0G1XGD1_9BACT</name>
<dbReference type="GO" id="GO:0018104">
    <property type="term" value="P:peptidoglycan-protein cross-linking"/>
    <property type="evidence" value="ECO:0007669"/>
    <property type="project" value="TreeGrafter"/>
</dbReference>
<organism evidence="8 9">
    <name type="scientific">Candidatus Uhrbacteria bacterium GW2011_GWD2_52_7</name>
    <dbReference type="NCBI Taxonomy" id="1618989"/>
    <lineage>
        <taxon>Bacteria</taxon>
        <taxon>Candidatus Uhriibacteriota</taxon>
    </lineage>
</organism>
<evidence type="ECO:0000256" key="3">
    <source>
        <dbReference type="ARBA" id="ARBA00022960"/>
    </source>
</evidence>
<feature type="active site" description="Proton donor/acceptor" evidence="6">
    <location>
        <position position="420"/>
    </location>
</feature>
<protein>
    <submittedName>
        <fullName evidence="8">Hemolysin-type calcium-binding region domain protein</fullName>
    </submittedName>
</protein>
<dbReference type="Pfam" id="PF03734">
    <property type="entry name" value="YkuD"/>
    <property type="match status" value="1"/>
</dbReference>
<dbReference type="Proteomes" id="UP000034846">
    <property type="component" value="Unassembled WGS sequence"/>
</dbReference>
<evidence type="ECO:0000313" key="8">
    <source>
        <dbReference type="EMBL" id="KKW30308.1"/>
    </source>
</evidence>
<feature type="domain" description="L,D-TPase catalytic" evidence="7">
    <location>
        <begin position="340"/>
        <end position="460"/>
    </location>
</feature>
<evidence type="ECO:0000256" key="4">
    <source>
        <dbReference type="ARBA" id="ARBA00022984"/>
    </source>
</evidence>
<evidence type="ECO:0000313" key="9">
    <source>
        <dbReference type="Proteomes" id="UP000034846"/>
    </source>
</evidence>
<dbReference type="InterPro" id="IPR005490">
    <property type="entry name" value="LD_TPept_cat_dom"/>
</dbReference>
<dbReference type="PANTHER" id="PTHR30582:SF2">
    <property type="entry name" value="L,D-TRANSPEPTIDASE YCIB-RELATED"/>
    <property type="match status" value="1"/>
</dbReference>
<reference evidence="8 9" key="1">
    <citation type="journal article" date="2015" name="Nature">
        <title>rRNA introns, odd ribosomes, and small enigmatic genomes across a large radiation of phyla.</title>
        <authorList>
            <person name="Brown C.T."/>
            <person name="Hug L.A."/>
            <person name="Thomas B.C."/>
            <person name="Sharon I."/>
            <person name="Castelle C.J."/>
            <person name="Singh A."/>
            <person name="Wilkins M.J."/>
            <person name="Williams K.H."/>
            <person name="Banfield J.F."/>
        </authorList>
    </citation>
    <scope>NUCLEOTIDE SEQUENCE [LARGE SCALE GENOMIC DNA]</scope>
</reference>
<dbReference type="InterPro" id="IPR038063">
    <property type="entry name" value="Transpep_catalytic_dom"/>
</dbReference>
<evidence type="ECO:0000256" key="2">
    <source>
        <dbReference type="ARBA" id="ARBA00022679"/>
    </source>
</evidence>
<sequence length="461" mass="49149">MQLLRSTLALTAGFALVASAFYPMKTLYAEQIGEAVILNADGSEAARLSPFAGNPVGSVAAMDLGSDSVSEIIFGSGPGTAPTVAIYRQDGSLITSFLVYASSFVGGVNVAACDLENDGTKEIITGAQLGGGPHIRIFASDGTPKYGGFFAYDQAFRGGVNVACGDVDGDEIDDIITGPGLTGGPHIRIFDPNGQLKFEVFNGSAQENTGAFVATGNVDGDLQQEILASSMGAHAASVNIFDVKEDEIGFRSSIATSSPYGAPIFAHDLDADGVSEIGIATNGYSAAQVAMYKEVGTSVHTYAPLESTSPLRAASVIKSEGNGLVVIESTNPLNDDTATKAIRVDISDQKLTAYEHGIPVKEFLVSTGVYGFDTPLGKTDVKEKLLWHDYVWSYGVNNPLNYNIPDVKYNLRIHKHIYIHYAYWHNNFGHRMSHGCVNVNYENSEWIFNWADVGTTVNIVK</sequence>
<dbReference type="SUPFAM" id="SSF141523">
    <property type="entry name" value="L,D-transpeptidase catalytic domain-like"/>
    <property type="match status" value="1"/>
</dbReference>
<dbReference type="CDD" id="cd16913">
    <property type="entry name" value="YkuD_like"/>
    <property type="match status" value="1"/>
</dbReference>
<dbReference type="Gene3D" id="2.130.10.130">
    <property type="entry name" value="Integrin alpha, N-terminal"/>
    <property type="match status" value="1"/>
</dbReference>
<keyword evidence="5 6" id="KW-0961">Cell wall biogenesis/degradation</keyword>
<keyword evidence="3 6" id="KW-0133">Cell shape</keyword>
<evidence type="ECO:0000259" key="7">
    <source>
        <dbReference type="PROSITE" id="PS52029"/>
    </source>
</evidence>
<dbReference type="InterPro" id="IPR028994">
    <property type="entry name" value="Integrin_alpha_N"/>
</dbReference>
<dbReference type="Gene3D" id="2.40.440.10">
    <property type="entry name" value="L,D-transpeptidase catalytic domain-like"/>
    <property type="match status" value="1"/>
</dbReference>
<dbReference type="UniPathway" id="UPA00219"/>
<evidence type="ECO:0000256" key="1">
    <source>
        <dbReference type="ARBA" id="ARBA00004752"/>
    </source>
</evidence>
<feature type="active site" description="Nucleophile" evidence="6">
    <location>
        <position position="436"/>
    </location>
</feature>
<dbReference type="SUPFAM" id="SSF69318">
    <property type="entry name" value="Integrin alpha N-terminal domain"/>
    <property type="match status" value="1"/>
</dbReference>
<comment type="pathway">
    <text evidence="1 6">Cell wall biogenesis; peptidoglycan biosynthesis.</text>
</comment>
<dbReference type="InterPro" id="IPR050979">
    <property type="entry name" value="LD-transpeptidase"/>
</dbReference>
<dbReference type="GO" id="GO:0005576">
    <property type="term" value="C:extracellular region"/>
    <property type="evidence" value="ECO:0007669"/>
    <property type="project" value="TreeGrafter"/>
</dbReference>
<evidence type="ECO:0000256" key="5">
    <source>
        <dbReference type="ARBA" id="ARBA00023316"/>
    </source>
</evidence>
<dbReference type="AlphaFoldDB" id="A0A0G1XGD1"/>
<evidence type="ECO:0000256" key="6">
    <source>
        <dbReference type="PROSITE-ProRule" id="PRU01373"/>
    </source>
</evidence>
<dbReference type="GO" id="GO:0008360">
    <property type="term" value="P:regulation of cell shape"/>
    <property type="evidence" value="ECO:0007669"/>
    <property type="project" value="UniProtKB-UniRule"/>
</dbReference>
<gene>
    <name evidence="8" type="ORF">UY72_C0015G0005</name>
</gene>
<accession>A0A0G1XGD1</accession>
<keyword evidence="2" id="KW-0808">Transferase</keyword>
<dbReference type="EMBL" id="LCRD01000015">
    <property type="protein sequence ID" value="KKW30308.1"/>
    <property type="molecule type" value="Genomic_DNA"/>
</dbReference>
<keyword evidence="4 6" id="KW-0573">Peptidoglycan synthesis</keyword>
<proteinExistence type="predicted"/>
<dbReference type="GO" id="GO:0071972">
    <property type="term" value="F:peptidoglycan L,D-transpeptidase activity"/>
    <property type="evidence" value="ECO:0007669"/>
    <property type="project" value="TreeGrafter"/>
</dbReference>
<dbReference type="GO" id="GO:0016740">
    <property type="term" value="F:transferase activity"/>
    <property type="evidence" value="ECO:0007669"/>
    <property type="project" value="UniProtKB-KW"/>
</dbReference>